<dbReference type="GO" id="GO:0030422">
    <property type="term" value="P:siRNA processing"/>
    <property type="evidence" value="ECO:0007669"/>
    <property type="project" value="TreeGrafter"/>
</dbReference>
<dbReference type="KEGG" id="kne:92180695"/>
<comment type="catalytic activity">
    <reaction evidence="1">
        <text>RNA(n) + a ribonucleoside 5'-triphosphate = RNA(n+1) + diphosphate</text>
        <dbReference type="Rhea" id="RHEA:21248"/>
        <dbReference type="Rhea" id="RHEA-COMP:14527"/>
        <dbReference type="Rhea" id="RHEA-COMP:17342"/>
        <dbReference type="ChEBI" id="CHEBI:33019"/>
        <dbReference type="ChEBI" id="CHEBI:61557"/>
        <dbReference type="ChEBI" id="CHEBI:140395"/>
        <dbReference type="EC" id="2.7.7.48"/>
    </reaction>
</comment>
<keyword evidence="1" id="KW-0808">Transferase</keyword>
<organism evidence="3 4">
    <name type="scientific">Kwoniella newhampshirensis</name>
    <dbReference type="NCBI Taxonomy" id="1651941"/>
    <lineage>
        <taxon>Eukaryota</taxon>
        <taxon>Fungi</taxon>
        <taxon>Dikarya</taxon>
        <taxon>Basidiomycota</taxon>
        <taxon>Agaricomycotina</taxon>
        <taxon>Tremellomycetes</taxon>
        <taxon>Tremellales</taxon>
        <taxon>Cryptococcaceae</taxon>
        <taxon>Kwoniella</taxon>
    </lineage>
</organism>
<sequence>MAALQHGPTLKGIFRSNDFADLVSTLNLAGVSRAAYGRSEPRPGKTARNRETDDVARFQFWPDGIAMGSLTGRTFTQIFGAPCVKEADSKSGHGRSFIAFDLRREMMVIKAEMKLPQEIRRQLPPALAPLDAELSFDDITSHGIHIHAEPIDIKMSHNGSTFNNMRVTVTVSCRRPPKFFTAFEENDELLQGRRGRTPYRRRATVMDFASNRVAERDAGPIKAIPEGSCGYPTFWNTYRWIFVMSRREHDKLLRCAQSIRALADNDPDMDLISSSSSIRWRTEMLNGQGIERIYSPPDLSRIRFSTRTLIEGLIAHGILRPADTRPLLKVLQRTAIVTVFQDRILESLYSEERIRDVNALIPKRAAYLRRKPSQKLSHLVLIRTVLVTPTRLLIGPPQQEPSNSVTRRYADKLDGIIRAQFTDEEDKLFLPQPHNKNNTIIDGNALRRWMGTVHDTVVAKHAARMGLPFSTSRIVDMEVAIGKQIPDIERNGYTFTDGVAVAGKEVLKQAALALGEKKGLNSTPSAIQFRLGGAKGVLADWPHLAKPFEVRLRPSLIKFESNLSDLNVVRIAKYQVAFLNRQFINIMCANGVPKDLMLEIFHDAVEHIKGLRARVESRRMTEEDHRLIASCSDFPLAHLVKAGFHKDPLILDVTEIIECRALQDLKWRARVRLPGGVFLIGIADETGLLEEGQVFCQFQESDDTKPRIVVNEVLVCRAPALHPGDVRRAWAVDRPELRHLKNVIVFSKKGQRDLPNMLGGGDLDGDDFTLIWDQRFVEPLKMYQPMDYKAPPPKKVEKVTQLHLNENFVQYILNDVLGTVDNTHLALSDFLEAGPFDERCLHLSEVHSTAYVLSCWTVDFAKTGQAADLDPRLRPKLWPDFMDKDDVKSTYQSQKILGDLFRLVQPDPHFSPSDIRKMGYPADPRITKLPVHSSLLERLKPIKANFERDLQYDMRRYRVYEPEIPSGIALKNKKRKRAREQNLNEPLRDSYEILVQTAREAAMAAVANVTFNTRLTPAQMVARHCYALTFEREHVEAWEEQVAHGDWHGAYKQDEEDEHEDLRPRPLVSFAWCFWQELLQIVTLPPP</sequence>
<dbReference type="RefSeq" id="XP_066802936.1">
    <property type="nucleotide sequence ID" value="XM_066946544.1"/>
</dbReference>
<proteinExistence type="inferred from homology"/>
<reference evidence="3 4" key="1">
    <citation type="journal article" date="2024" name="bioRxiv">
        <title>Comparative genomics of Cryptococcus and Kwoniella reveals pathogenesis evolution and contrasting karyotype dynamics via intercentromeric recombination or chromosome fusion.</title>
        <authorList>
            <person name="Coelho M.A."/>
            <person name="David-Palma M."/>
            <person name="Shea T."/>
            <person name="Bowers K."/>
            <person name="McGinley-Smith S."/>
            <person name="Mohammad A.W."/>
            <person name="Gnirke A."/>
            <person name="Yurkov A.M."/>
            <person name="Nowrousian M."/>
            <person name="Sun S."/>
            <person name="Cuomo C.A."/>
            <person name="Heitman J."/>
        </authorList>
    </citation>
    <scope>NUCLEOTIDE SEQUENCE [LARGE SCALE GENOMIC DNA]</scope>
    <source>
        <strain evidence="3 4">CBS 13917</strain>
    </source>
</reference>
<dbReference type="GO" id="GO:0003968">
    <property type="term" value="F:RNA-directed RNA polymerase activity"/>
    <property type="evidence" value="ECO:0007669"/>
    <property type="project" value="UniProtKB-KW"/>
</dbReference>
<gene>
    <name evidence="3" type="ORF">IAR55_003437</name>
</gene>
<evidence type="ECO:0000313" key="4">
    <source>
        <dbReference type="Proteomes" id="UP001388673"/>
    </source>
</evidence>
<dbReference type="InterPro" id="IPR007855">
    <property type="entry name" value="RDRP"/>
</dbReference>
<dbReference type="PANTHER" id="PTHR23079:SF55">
    <property type="entry name" value="RNA-DIRECTED RNA POLYMERASE"/>
    <property type="match status" value="1"/>
</dbReference>
<dbReference type="GeneID" id="92180695"/>
<evidence type="ECO:0000313" key="3">
    <source>
        <dbReference type="EMBL" id="KAK8854698.1"/>
    </source>
</evidence>
<keyword evidence="4" id="KW-1185">Reference proteome</keyword>
<accession>A0AAW0YWY3</accession>
<keyword evidence="1" id="KW-0548">Nucleotidyltransferase</keyword>
<dbReference type="GO" id="GO:0003723">
    <property type="term" value="F:RNA binding"/>
    <property type="evidence" value="ECO:0007669"/>
    <property type="project" value="UniProtKB-KW"/>
</dbReference>
<evidence type="ECO:0000256" key="1">
    <source>
        <dbReference type="RuleBase" id="RU363098"/>
    </source>
</evidence>
<feature type="domain" description="RDRP core" evidence="2">
    <location>
        <begin position="435"/>
        <end position="903"/>
    </location>
</feature>
<protein>
    <recommendedName>
        <fullName evidence="1">RNA-dependent RNA polymerase</fullName>
        <ecNumber evidence="1">2.7.7.48</ecNumber>
    </recommendedName>
</protein>
<dbReference type="EMBL" id="JBCAWK010000006">
    <property type="protein sequence ID" value="KAK8854698.1"/>
    <property type="molecule type" value="Genomic_DNA"/>
</dbReference>
<dbReference type="GO" id="GO:0031380">
    <property type="term" value="C:nuclear RNA-directed RNA polymerase complex"/>
    <property type="evidence" value="ECO:0007669"/>
    <property type="project" value="TreeGrafter"/>
</dbReference>
<dbReference type="AlphaFoldDB" id="A0AAW0YWY3"/>
<name>A0AAW0YWY3_9TREE</name>
<dbReference type="EC" id="2.7.7.48" evidence="1"/>
<comment type="caution">
    <text evidence="3">The sequence shown here is derived from an EMBL/GenBank/DDBJ whole genome shotgun (WGS) entry which is preliminary data.</text>
</comment>
<keyword evidence="1" id="KW-0696">RNA-directed RNA polymerase</keyword>
<dbReference type="Pfam" id="PF05183">
    <property type="entry name" value="RdRP"/>
    <property type="match status" value="1"/>
</dbReference>
<dbReference type="Proteomes" id="UP001388673">
    <property type="component" value="Unassembled WGS sequence"/>
</dbReference>
<dbReference type="InterPro" id="IPR057596">
    <property type="entry name" value="RDRP_core"/>
</dbReference>
<dbReference type="PANTHER" id="PTHR23079">
    <property type="entry name" value="RNA-DEPENDENT RNA POLYMERASE"/>
    <property type="match status" value="1"/>
</dbReference>
<evidence type="ECO:0000259" key="2">
    <source>
        <dbReference type="Pfam" id="PF05183"/>
    </source>
</evidence>
<comment type="similarity">
    <text evidence="1">Belongs to the RdRP family.</text>
</comment>
<keyword evidence="1" id="KW-0694">RNA-binding</keyword>